<dbReference type="Proteomes" id="UP001056120">
    <property type="component" value="Linkage Group LG20"/>
</dbReference>
<protein>
    <submittedName>
        <fullName evidence="1">Uncharacterized protein</fullName>
    </submittedName>
</protein>
<gene>
    <name evidence="1" type="ORF">L1987_59129</name>
</gene>
<evidence type="ECO:0000313" key="1">
    <source>
        <dbReference type="EMBL" id="KAI3741455.1"/>
    </source>
</evidence>
<organism evidence="1 2">
    <name type="scientific">Smallanthus sonchifolius</name>
    <dbReference type="NCBI Taxonomy" id="185202"/>
    <lineage>
        <taxon>Eukaryota</taxon>
        <taxon>Viridiplantae</taxon>
        <taxon>Streptophyta</taxon>
        <taxon>Embryophyta</taxon>
        <taxon>Tracheophyta</taxon>
        <taxon>Spermatophyta</taxon>
        <taxon>Magnoliopsida</taxon>
        <taxon>eudicotyledons</taxon>
        <taxon>Gunneridae</taxon>
        <taxon>Pentapetalae</taxon>
        <taxon>asterids</taxon>
        <taxon>campanulids</taxon>
        <taxon>Asterales</taxon>
        <taxon>Asteraceae</taxon>
        <taxon>Asteroideae</taxon>
        <taxon>Heliantheae alliance</taxon>
        <taxon>Millerieae</taxon>
        <taxon>Smallanthus</taxon>
    </lineage>
</organism>
<reference evidence="2" key="1">
    <citation type="journal article" date="2022" name="Mol. Ecol. Resour.">
        <title>The genomes of chicory, endive, great burdock and yacon provide insights into Asteraceae palaeo-polyploidization history and plant inulin production.</title>
        <authorList>
            <person name="Fan W."/>
            <person name="Wang S."/>
            <person name="Wang H."/>
            <person name="Wang A."/>
            <person name="Jiang F."/>
            <person name="Liu H."/>
            <person name="Zhao H."/>
            <person name="Xu D."/>
            <person name="Zhang Y."/>
        </authorList>
    </citation>
    <scope>NUCLEOTIDE SEQUENCE [LARGE SCALE GENOMIC DNA]</scope>
    <source>
        <strain evidence="2">cv. Yunnan</strain>
    </source>
</reference>
<proteinExistence type="predicted"/>
<reference evidence="1 2" key="2">
    <citation type="journal article" date="2022" name="Mol. Ecol. Resour.">
        <title>The genomes of chicory, endive, great burdock and yacon provide insights into Asteraceae paleo-polyploidization history and plant inulin production.</title>
        <authorList>
            <person name="Fan W."/>
            <person name="Wang S."/>
            <person name="Wang H."/>
            <person name="Wang A."/>
            <person name="Jiang F."/>
            <person name="Liu H."/>
            <person name="Zhao H."/>
            <person name="Xu D."/>
            <person name="Zhang Y."/>
        </authorList>
    </citation>
    <scope>NUCLEOTIDE SEQUENCE [LARGE SCALE GENOMIC DNA]</scope>
    <source>
        <strain evidence="2">cv. Yunnan</strain>
        <tissue evidence="1">Leaves</tissue>
    </source>
</reference>
<comment type="caution">
    <text evidence="1">The sequence shown here is derived from an EMBL/GenBank/DDBJ whole genome shotgun (WGS) entry which is preliminary data.</text>
</comment>
<evidence type="ECO:0000313" key="2">
    <source>
        <dbReference type="Proteomes" id="UP001056120"/>
    </source>
</evidence>
<keyword evidence="2" id="KW-1185">Reference proteome</keyword>
<name>A0ACB9D4U0_9ASTR</name>
<accession>A0ACB9D4U0</accession>
<dbReference type="EMBL" id="CM042037">
    <property type="protein sequence ID" value="KAI3741455.1"/>
    <property type="molecule type" value="Genomic_DNA"/>
</dbReference>
<sequence length="278" mass="30354">MERLTYRCNSCNSDVSPNATVANAALLCTNCNSPLPSNPNPNHLDQNPSPLSPPPFVDPLIPTTTSDSTTNFPFSTVTASDDNFLLDSPHLHRLIHHLTNSNESSPSTTTTTTTTTTTSRYHSPTSKSAIEAIPTVTITSAFLDDTDPIVLCAVCKDQFVIDDVAKQLPCKHMYHPDCILPWLSQHNSCPTVEVDVLPDSDQSVSGWQNWPVNGGAANAGWVDDDDVTSFGRNLHLNALMDARRLIKALHLCIPFDEMNLLQMAGFLCSTKLNSMTYP</sequence>